<organism evidence="1 2">
    <name type="scientific">Pseudolycoriella hygida</name>
    <dbReference type="NCBI Taxonomy" id="35572"/>
    <lineage>
        <taxon>Eukaryota</taxon>
        <taxon>Metazoa</taxon>
        <taxon>Ecdysozoa</taxon>
        <taxon>Arthropoda</taxon>
        <taxon>Hexapoda</taxon>
        <taxon>Insecta</taxon>
        <taxon>Pterygota</taxon>
        <taxon>Neoptera</taxon>
        <taxon>Endopterygota</taxon>
        <taxon>Diptera</taxon>
        <taxon>Nematocera</taxon>
        <taxon>Sciaroidea</taxon>
        <taxon>Sciaridae</taxon>
        <taxon>Pseudolycoriella</taxon>
    </lineage>
</organism>
<proteinExistence type="predicted"/>
<evidence type="ECO:0000313" key="1">
    <source>
        <dbReference type="EMBL" id="KAJ6643879.1"/>
    </source>
</evidence>
<dbReference type="EMBL" id="WJQU01000002">
    <property type="protein sequence ID" value="KAJ6643879.1"/>
    <property type="molecule type" value="Genomic_DNA"/>
</dbReference>
<sequence length="225" mass="25753">INIYSEQIVIIYCLHLNEIEQDRVNVAVILVHQLFVFTVSEVHNFLEVTPKNNLTGLVNESELQLSSSISNGVKVSEVHNFLEVTPKNNLTGLVNESELQLSSSISNGVKGPTTGFPQNNQSDEIQMNMIGQIQALTSEVKRLDIIEKQNAVIEELRDHNKELREINFRNEIEKNKYCKIRQILEATKIFERFTYENKQTRSLKVMARGLHPQTPIDDIKEDPIL</sequence>
<protein>
    <submittedName>
        <fullName evidence="1">Uncharacterized protein</fullName>
    </submittedName>
</protein>
<gene>
    <name evidence="1" type="ORF">Bhyg_08844</name>
</gene>
<comment type="caution">
    <text evidence="1">The sequence shown here is derived from an EMBL/GenBank/DDBJ whole genome shotgun (WGS) entry which is preliminary data.</text>
</comment>
<keyword evidence="2" id="KW-1185">Reference proteome</keyword>
<dbReference type="Proteomes" id="UP001151699">
    <property type="component" value="Chromosome B"/>
</dbReference>
<dbReference type="OrthoDB" id="8063754at2759"/>
<evidence type="ECO:0000313" key="2">
    <source>
        <dbReference type="Proteomes" id="UP001151699"/>
    </source>
</evidence>
<reference evidence="1" key="1">
    <citation type="submission" date="2022-07" db="EMBL/GenBank/DDBJ databases">
        <authorList>
            <person name="Trinca V."/>
            <person name="Uliana J.V.C."/>
            <person name="Torres T.T."/>
            <person name="Ward R.J."/>
            <person name="Monesi N."/>
        </authorList>
    </citation>
    <scope>NUCLEOTIDE SEQUENCE</scope>
    <source>
        <strain evidence="1">HSMRA1968</strain>
        <tissue evidence="1">Whole embryos</tissue>
    </source>
</reference>
<feature type="non-terminal residue" evidence="1">
    <location>
        <position position="225"/>
    </location>
</feature>
<accession>A0A9Q0N5E7</accession>
<dbReference type="AlphaFoldDB" id="A0A9Q0N5E7"/>
<name>A0A9Q0N5E7_9DIPT</name>